<feature type="compositionally biased region" description="Polar residues" evidence="1">
    <location>
        <begin position="69"/>
        <end position="83"/>
    </location>
</feature>
<reference evidence="2" key="2">
    <citation type="journal article" date="2000" name="Genome Res.">
        <title>Normalization and subtraction of cap-trapper-selected cDNAs to prepare full-length cDNA libraries for rapid discovery of new genes.</title>
        <authorList>
            <person name="Carninci P."/>
            <person name="Shibata Y."/>
            <person name="Hayatsu N."/>
            <person name="Sugahara Y."/>
            <person name="Shibata K."/>
            <person name="Itoh M."/>
            <person name="Konno H."/>
            <person name="Okazaki Y."/>
            <person name="Muramatsu M."/>
            <person name="Hayashizaki Y."/>
        </authorList>
    </citation>
    <scope>NUCLEOTIDE SEQUENCE</scope>
    <source>
        <strain evidence="2">C57BL/6J</strain>
        <tissue evidence="2">Spleen</tissue>
    </source>
</reference>
<feature type="compositionally biased region" description="Basic and acidic residues" evidence="1">
    <location>
        <begin position="46"/>
        <end position="60"/>
    </location>
</feature>
<protein>
    <submittedName>
        <fullName evidence="2">Uncharacterized protein</fullName>
    </submittedName>
</protein>
<sequence>MQAPPSSCISSRNGRALGDQAQKAPAHLFVPWLGRDLLLCTAARGDRKEKGKLTDGREKLMPTAVRVGQTPQGWPQASPSNLPRPSCAELAAKAAS</sequence>
<reference evidence="2" key="7">
    <citation type="journal article" date="2005" name="Science">
        <title>The Transcriptional Landscape of the Mammalian Genome.</title>
        <authorList>
            <consortium name="The FANTOM Consortium"/>
            <consortium name="Riken Genome Exploration Research Group and Genome Science Group (Genome Network Project Core Group)"/>
        </authorList>
    </citation>
    <scope>NUCLEOTIDE SEQUENCE</scope>
    <source>
        <strain evidence="2">C57BL/6J</strain>
        <tissue evidence="2">Spleen</tissue>
    </source>
</reference>
<evidence type="ECO:0000313" key="2">
    <source>
        <dbReference type="EMBL" id="BAE25568.1"/>
    </source>
</evidence>
<feature type="region of interest" description="Disordered" evidence="1">
    <location>
        <begin position="46"/>
        <end position="96"/>
    </location>
</feature>
<dbReference type="AlphaFoldDB" id="Q3UP29"/>
<reference evidence="2" key="5">
    <citation type="journal article" date="2002" name="Nature">
        <title>Analysis of the mouse transcriptome based on functional annotation of 60,770 full-length cDNAs.</title>
        <authorList>
            <consortium name="The FANTOM Consortium and the RIKEN Genome Exploration Research Group Phase I and II Team"/>
        </authorList>
    </citation>
    <scope>NUCLEOTIDE SEQUENCE</scope>
    <source>
        <strain evidence="2">C57BL/6J</strain>
        <tissue evidence="2">Spleen</tissue>
    </source>
</reference>
<reference evidence="2" key="1">
    <citation type="journal article" date="1999" name="Methods Enzymol.">
        <title>High-efficiency full-length cDNA cloning.</title>
        <authorList>
            <person name="Carninci P."/>
            <person name="Hayashizaki Y."/>
        </authorList>
    </citation>
    <scope>NUCLEOTIDE SEQUENCE</scope>
    <source>
        <strain evidence="2">C57BL/6J</strain>
        <tissue evidence="2">Spleen</tissue>
    </source>
</reference>
<dbReference type="EMBL" id="AK143849">
    <property type="protein sequence ID" value="BAE25568.1"/>
    <property type="molecule type" value="mRNA"/>
</dbReference>
<name>Q3UP29_MOUSE</name>
<gene>
    <name evidence="3" type="primary">D730005E14Rik</name>
    <name evidence="3" type="synonym">Apobec3</name>
</gene>
<reference evidence="2" key="8">
    <citation type="journal article" date="2005" name="Science">
        <title>Antisense Transcription in the Mammalian Transcriptome.</title>
        <authorList>
            <consortium name="RIKEN Genome Exploration Research Group and Genome Science Group (Genome Network Project Core Group) and the FANTOM Consortium"/>
        </authorList>
    </citation>
    <scope>NUCLEOTIDE SEQUENCE</scope>
    <source>
        <strain evidence="2">C57BL/6J</strain>
        <tissue evidence="2">Spleen</tissue>
    </source>
</reference>
<organism evidence="2">
    <name type="scientific">Mus musculus</name>
    <name type="common">Mouse</name>
    <dbReference type="NCBI Taxonomy" id="10090"/>
    <lineage>
        <taxon>Eukaryota</taxon>
        <taxon>Metazoa</taxon>
        <taxon>Chordata</taxon>
        <taxon>Craniata</taxon>
        <taxon>Vertebrata</taxon>
        <taxon>Euteleostomi</taxon>
        <taxon>Mammalia</taxon>
        <taxon>Eutheria</taxon>
        <taxon>Euarchontoglires</taxon>
        <taxon>Glires</taxon>
        <taxon>Rodentia</taxon>
        <taxon>Myomorpha</taxon>
        <taxon>Muroidea</taxon>
        <taxon>Muridae</taxon>
        <taxon>Murinae</taxon>
        <taxon>Mus</taxon>
        <taxon>Mus</taxon>
    </lineage>
</organism>
<evidence type="ECO:0000313" key="3">
    <source>
        <dbReference type="MGI" id="MGI:1926118"/>
    </source>
</evidence>
<proteinExistence type="evidence at transcript level"/>
<dbReference type="AGR" id="MGI:1926118"/>
<reference evidence="2" key="6">
    <citation type="submission" date="2004-03" db="EMBL/GenBank/DDBJ databases">
        <authorList>
            <person name="Arakawa T."/>
            <person name="Carninci P."/>
            <person name="Fukuda S."/>
            <person name="Hashizume W."/>
            <person name="Hayashida K."/>
            <person name="Hori F."/>
            <person name="Iida J."/>
            <person name="Imamura K."/>
            <person name="Imotani K."/>
            <person name="Itoh M."/>
            <person name="Kanagawa S."/>
            <person name="Kawai J."/>
            <person name="Kojima M."/>
            <person name="Konno H."/>
            <person name="Murata M."/>
            <person name="Nakamura M."/>
            <person name="Ninomiya N."/>
            <person name="Nishiyori H."/>
            <person name="Nomura K."/>
            <person name="Ohno M."/>
            <person name="Sakazume N."/>
            <person name="Sano H."/>
            <person name="Sasaki D."/>
            <person name="Shibata K."/>
            <person name="Shiraki T."/>
            <person name="Tagami M."/>
            <person name="Tagami Y."/>
            <person name="Waki K."/>
            <person name="Watahiki A."/>
            <person name="Muramatsu M."/>
            <person name="Hayashizaki Y."/>
        </authorList>
    </citation>
    <scope>NUCLEOTIDE SEQUENCE</scope>
    <source>
        <strain evidence="2">C57BL/6J</strain>
        <tissue evidence="2">Spleen</tissue>
    </source>
</reference>
<dbReference type="MGI" id="MGI:1926118">
    <property type="gene designation" value="D730005E14Rik"/>
</dbReference>
<evidence type="ECO:0000256" key="1">
    <source>
        <dbReference type="SAM" id="MobiDB-lite"/>
    </source>
</evidence>
<reference evidence="2" key="3">
    <citation type="journal article" date="2000" name="Genome Res.">
        <title>RIKEN integrated sequence analysis (RISA) system--384-format sequencing pipeline with 384 multicapillary sequencer.</title>
        <authorList>
            <person name="Shibata K."/>
            <person name="Itoh M."/>
            <person name="Aizawa K."/>
            <person name="Nagaoka S."/>
            <person name="Sasaki N."/>
            <person name="Carninci P."/>
            <person name="Konno H."/>
            <person name="Akiyama J."/>
            <person name="Nishi K."/>
            <person name="Kitsunai T."/>
            <person name="Tashiro H."/>
            <person name="Itoh M."/>
            <person name="Sumi N."/>
            <person name="Ishii Y."/>
            <person name="Nakamura S."/>
            <person name="Hazama M."/>
            <person name="Nishine T."/>
            <person name="Harada A."/>
            <person name="Yamamoto R."/>
            <person name="Matsumoto H."/>
            <person name="Sakaguchi S."/>
            <person name="Ikegami T."/>
            <person name="Kashiwagi K."/>
            <person name="Fujiwake S."/>
            <person name="Inoue K."/>
            <person name="Togawa Y."/>
            <person name="Izawa M."/>
            <person name="Ohara E."/>
            <person name="Watahiki M."/>
            <person name="Yoneda Y."/>
            <person name="Ishikawa T."/>
            <person name="Ozawa K."/>
            <person name="Tanaka T."/>
            <person name="Matsuura S."/>
            <person name="Kawai J."/>
            <person name="Okazaki Y."/>
            <person name="Muramatsu M."/>
            <person name="Inoue Y."/>
            <person name="Kira A."/>
            <person name="Hayashizaki Y."/>
        </authorList>
    </citation>
    <scope>NUCLEOTIDE SEQUENCE</scope>
    <source>
        <strain evidence="2">C57BL/6J</strain>
        <tissue evidence="2">Spleen</tissue>
    </source>
</reference>
<feature type="compositionally biased region" description="Polar residues" evidence="1">
    <location>
        <begin position="1"/>
        <end position="13"/>
    </location>
</feature>
<feature type="region of interest" description="Disordered" evidence="1">
    <location>
        <begin position="1"/>
        <end position="21"/>
    </location>
</feature>
<accession>Q3UP29</accession>
<reference evidence="2" key="4">
    <citation type="journal article" date="2001" name="Nature">
        <title>Functional annotation of a full-length mouse cDNA collection.</title>
        <authorList>
            <consortium name="The RIKEN Genome Exploration Research Group Phase II Team and the FANTOM Consortium"/>
        </authorList>
    </citation>
    <scope>NUCLEOTIDE SEQUENCE</scope>
    <source>
        <strain evidence="2">C57BL/6J</strain>
        <tissue evidence="2">Spleen</tissue>
    </source>
</reference>